<evidence type="ECO:0000313" key="4">
    <source>
        <dbReference type="Proteomes" id="UP000030437"/>
    </source>
</evidence>
<feature type="domain" description="Phage capsid-like C-terminal" evidence="2">
    <location>
        <begin position="112"/>
        <end position="381"/>
    </location>
</feature>
<dbReference type="Proteomes" id="UP000030437">
    <property type="component" value="Unassembled WGS sequence"/>
</dbReference>
<dbReference type="STRING" id="1220589.CD32_01725"/>
<gene>
    <name evidence="3" type="ORF">CD32_01725</name>
</gene>
<accession>A0A0A3IY82</accession>
<dbReference type="RefSeq" id="WP_036150493.1">
    <property type="nucleotide sequence ID" value="NZ_AVCX01000023.1"/>
</dbReference>
<evidence type="ECO:0000313" key="3">
    <source>
        <dbReference type="EMBL" id="KGR88405.1"/>
    </source>
</evidence>
<sequence length="398" mass="44532">MPQKVEPTKGIQNLDDNEVLKNKEAQIAGLKAAFENGDATEVAARIVQQYEENFTHYQDVMNTTIREAKRANEQQWDEAVLASRGVRQLTAEEKQFYSKAIEVESFDGVLELMPPTVYDRVFEDLAQDHPLLSRVNFTQLSATTQWVVRKEGATTAYWGDVCDEIQEMVDNGFKTIEAKAYKLSGFLVVCKAMFELGPAWLDRYVRALMTEVVAAELERTIVNGTGNKQPVGMMRNLDGAVVGGVYPEKESVELLSFTPHEIGTKILAPATKEGTRDIGRVVLILNPYDFYAKLFAYGAKQRDDGVWMFGKFPVPDLDIIKVASVPRNKMISGNPKDYWLGTGTSTLESSDHVRMIQDQRLYLTRQLVNGQPLDNEAFTVFDISNAAIDSAPDTPDTP</sequence>
<comment type="subcellular location">
    <subcellularLocation>
        <location evidence="1">Virion</location>
    </subcellularLocation>
</comment>
<proteinExistence type="predicted"/>
<keyword evidence="4" id="KW-1185">Reference proteome</keyword>
<dbReference type="AlphaFoldDB" id="A0A0A3IY82"/>
<dbReference type="OrthoDB" id="2043141at2"/>
<dbReference type="SUPFAM" id="SSF56563">
    <property type="entry name" value="Major capsid protein gp5"/>
    <property type="match status" value="1"/>
</dbReference>
<dbReference type="InterPro" id="IPR054612">
    <property type="entry name" value="Phage_capsid-like_C"/>
</dbReference>
<reference evidence="3 4" key="1">
    <citation type="submission" date="2014-02" db="EMBL/GenBank/DDBJ databases">
        <title>Draft genome sequence of Lysinibacillus odysseyi NBRC 100172.</title>
        <authorList>
            <person name="Zhang F."/>
            <person name="Wang G."/>
            <person name="Zhang L."/>
        </authorList>
    </citation>
    <scope>NUCLEOTIDE SEQUENCE [LARGE SCALE GENOMIC DNA]</scope>
    <source>
        <strain evidence="3 4">NBRC 100172</strain>
    </source>
</reference>
<name>A0A0A3IY82_9BACI</name>
<evidence type="ECO:0000256" key="1">
    <source>
        <dbReference type="ARBA" id="ARBA00004328"/>
    </source>
</evidence>
<organism evidence="3 4">
    <name type="scientific">Lysinibacillus odysseyi 34hs-1 = NBRC 100172</name>
    <dbReference type="NCBI Taxonomy" id="1220589"/>
    <lineage>
        <taxon>Bacteria</taxon>
        <taxon>Bacillati</taxon>
        <taxon>Bacillota</taxon>
        <taxon>Bacilli</taxon>
        <taxon>Bacillales</taxon>
        <taxon>Bacillaceae</taxon>
        <taxon>Lysinibacillus</taxon>
    </lineage>
</organism>
<protein>
    <submittedName>
        <fullName evidence="3">Capsid protein</fullName>
    </submittedName>
</protein>
<dbReference type="Pfam" id="PF05065">
    <property type="entry name" value="Phage_capsid"/>
    <property type="match status" value="1"/>
</dbReference>
<comment type="caution">
    <text evidence="3">The sequence shown here is derived from an EMBL/GenBank/DDBJ whole genome shotgun (WGS) entry which is preliminary data.</text>
</comment>
<evidence type="ECO:0000259" key="2">
    <source>
        <dbReference type="Pfam" id="PF05065"/>
    </source>
</evidence>
<dbReference type="InterPro" id="IPR024455">
    <property type="entry name" value="Phage_capsid"/>
</dbReference>
<dbReference type="EMBL" id="JPVP01000040">
    <property type="protein sequence ID" value="KGR88405.1"/>
    <property type="molecule type" value="Genomic_DNA"/>
</dbReference>
<dbReference type="eggNOG" id="COG4653">
    <property type="taxonomic scope" value="Bacteria"/>
</dbReference>
<dbReference type="NCBIfam" id="TIGR01554">
    <property type="entry name" value="major_cap_HK97"/>
    <property type="match status" value="1"/>
</dbReference>